<evidence type="ECO:0000313" key="1">
    <source>
        <dbReference type="EMBL" id="ATO42101.1"/>
    </source>
</evidence>
<proteinExistence type="predicted"/>
<dbReference type="InterPro" id="IPR008929">
    <property type="entry name" value="Chondroitin_lyas"/>
</dbReference>
<reference evidence="1 2" key="1">
    <citation type="submission" date="2016-10" db="EMBL/GenBank/DDBJ databases">
        <title>The whole genome sequencing and assembly of B. asteroides DSM 20089 strain.</title>
        <authorList>
            <person name="Lee Y.-J."/>
            <person name="Park M.-K."/>
            <person name="Yi H."/>
            <person name="Bahn Y.-S."/>
            <person name="Kim J.F."/>
            <person name="Lee D.-W."/>
        </authorList>
    </citation>
    <scope>NUCLEOTIDE SEQUENCE [LARGE SCALE GENOMIC DNA]</scope>
    <source>
        <strain evidence="1 2">DSM 20089</strain>
    </source>
</reference>
<protein>
    <recommendedName>
        <fullName evidence="3">Heparinase II/III-like protein</fullName>
    </recommendedName>
</protein>
<organism evidence="1 2">
    <name type="scientific">Bifidobacterium asteroides DSM 20089</name>
    <dbReference type="NCBI Taxonomy" id="1437594"/>
    <lineage>
        <taxon>Bacteria</taxon>
        <taxon>Bacillati</taxon>
        <taxon>Actinomycetota</taxon>
        <taxon>Actinomycetes</taxon>
        <taxon>Bifidobacteriales</taxon>
        <taxon>Bifidobacteriaceae</taxon>
        <taxon>Bifidobacterium</taxon>
    </lineage>
</organism>
<dbReference type="Proteomes" id="UP000224056">
    <property type="component" value="Chromosome"/>
</dbReference>
<evidence type="ECO:0000313" key="2">
    <source>
        <dbReference type="Proteomes" id="UP000224056"/>
    </source>
</evidence>
<evidence type="ECO:0008006" key="3">
    <source>
        <dbReference type="Google" id="ProtNLM"/>
    </source>
</evidence>
<dbReference type="EMBL" id="CP017696">
    <property type="protein sequence ID" value="ATO42101.1"/>
    <property type="molecule type" value="Genomic_DNA"/>
</dbReference>
<gene>
    <name evidence="1" type="ORF">BA20089_08290</name>
</gene>
<sequence>MSGRTFHGGKAYVMSDMSYTQILSSSSLRFVRTRLQALDRDSDLLAGLSHRATMELIKAVVAVSAIRPSDQTADLAERLPALLEHLADLQLEEGLFSGGDNLVSPPDSAFTINDLCLTLELMQVQDCPQSVIQAVREPLFEIARRAAPAMLQGGVHTPNHRWEIASALVGLNLFLGGSELRSRAEAWLAEGIDIQPDGLYSERSPNYAAYVTNPCLIAMSRRTGHTQYLDLVERNLRAQVALMRPDGMMETVQSRRQDQNRPFDPEPFLSQARLLAVVKGDPRVVRWALWLSRRRLADPARHLAELLVDQRLAGPLPQVDGGEDRDDRVQEYQQSGLTRVLLSGDSWAQSSMTASIYAGSDFPDTGRVASGLANNSTIVDFSTPGLTLETLRISPEFFGLGPLRPGHCVRQGNRLAWVMRDMRTSGYYQPLDQRFCRNDAAYRLTDEGRFFACMDFDRRRRDDLTLSTRIEVEMYPDGFNLHARFQGPVTTYTCLLALQGDQMGIRAGARADGNGVWRISEAQPAEIVAGAEDDRTCLRLSIQGRPSEHPMAYDPGECYTYPGGDDAVAGQKLIYSGSTAGDLVLSARWQRSMARA</sequence>
<name>A0AAD0AC65_9BIFI</name>
<dbReference type="AlphaFoldDB" id="A0AAD0AC65"/>
<dbReference type="Gene3D" id="1.50.10.100">
    <property type="entry name" value="Chondroitin AC/alginate lyase"/>
    <property type="match status" value="1"/>
</dbReference>
<accession>A0AAD0AC65</accession>